<dbReference type="InterPro" id="IPR023210">
    <property type="entry name" value="NADP_OxRdtase_dom"/>
</dbReference>
<dbReference type="SUPFAM" id="SSF51430">
    <property type="entry name" value="NAD(P)-linked oxidoreductase"/>
    <property type="match status" value="1"/>
</dbReference>
<dbReference type="GO" id="GO:0016491">
    <property type="term" value="F:oxidoreductase activity"/>
    <property type="evidence" value="ECO:0007669"/>
    <property type="project" value="UniProtKB-KW"/>
</dbReference>
<proteinExistence type="predicted"/>
<dbReference type="STRING" id="1450538.A0A2V5H7H6"/>
<reference evidence="4 5" key="1">
    <citation type="submission" date="2018-02" db="EMBL/GenBank/DDBJ databases">
        <title>The genomes of Aspergillus section Nigri reveals drivers in fungal speciation.</title>
        <authorList>
            <consortium name="DOE Joint Genome Institute"/>
            <person name="Vesth T.C."/>
            <person name="Nybo J."/>
            <person name="Theobald S."/>
            <person name="Brandl J."/>
            <person name="Frisvad J.C."/>
            <person name="Nielsen K.F."/>
            <person name="Lyhne E.K."/>
            <person name="Kogle M.E."/>
            <person name="Kuo A."/>
            <person name="Riley R."/>
            <person name="Clum A."/>
            <person name="Nolan M."/>
            <person name="Lipzen A."/>
            <person name="Salamov A."/>
            <person name="Henrissat B."/>
            <person name="Wiebenga A."/>
            <person name="De vries R.P."/>
            <person name="Grigoriev I.V."/>
            <person name="Mortensen U.H."/>
            <person name="Andersen M.R."/>
            <person name="Baker S.E."/>
        </authorList>
    </citation>
    <scope>NUCLEOTIDE SEQUENCE [LARGE SCALE GENOMIC DNA]</scope>
    <source>
        <strain evidence="4 5">CBS 115571</strain>
    </source>
</reference>
<feature type="region of interest" description="Disordered" evidence="2">
    <location>
        <begin position="1"/>
        <end position="46"/>
    </location>
</feature>
<evidence type="ECO:0000256" key="1">
    <source>
        <dbReference type="ARBA" id="ARBA00023002"/>
    </source>
</evidence>
<protein>
    <submittedName>
        <fullName evidence="4">Aldo/keto reductase</fullName>
    </submittedName>
</protein>
<sequence>MSAVRPLEEGCARDPDSIHHQPSLPNSTPTMATPGKSPTRPLGRHGPLLPRIGLGLMGASGVYGMPLDNDKILNLLDEAYARGETFWDTADKYGASEEILGKWFAANPEKRQHVFLATKFGIRPSSESPHGYKMDSTPEYCRQSLERSLKRLDLPYVDLYYVHRLDKITPIEKTMAALVQLKQEGKIRFIGLSECSAESLRRAHAVHPITCVQVEYSLFCLAIESPEIRLLETARELGVGIVAYSPLGNGLLGGTLRSRQDVSRPGDSRGVLPWLHEKNIGKNLTVVDRISDMARQKGVTTAQLALAWIFAQGDDIFAIPGTTKVERLEENLGSVSISLSGDEERALRWLAKEVAGIRFQALTGYDFANTPLLEPSPSAKKDLRK</sequence>
<evidence type="ECO:0000256" key="2">
    <source>
        <dbReference type="SAM" id="MobiDB-lite"/>
    </source>
</evidence>
<keyword evidence="1" id="KW-0560">Oxidoreductase</keyword>
<evidence type="ECO:0000259" key="3">
    <source>
        <dbReference type="Pfam" id="PF00248"/>
    </source>
</evidence>
<dbReference type="PANTHER" id="PTHR43625">
    <property type="entry name" value="AFLATOXIN B1 ALDEHYDE REDUCTASE"/>
    <property type="match status" value="1"/>
</dbReference>
<organism evidence="4 5">
    <name type="scientific">Aspergillus violaceofuscus (strain CBS 115571)</name>
    <dbReference type="NCBI Taxonomy" id="1450538"/>
    <lineage>
        <taxon>Eukaryota</taxon>
        <taxon>Fungi</taxon>
        <taxon>Dikarya</taxon>
        <taxon>Ascomycota</taxon>
        <taxon>Pezizomycotina</taxon>
        <taxon>Eurotiomycetes</taxon>
        <taxon>Eurotiomycetidae</taxon>
        <taxon>Eurotiales</taxon>
        <taxon>Aspergillaceae</taxon>
        <taxon>Aspergillus</taxon>
    </lineage>
</organism>
<feature type="compositionally biased region" description="Basic and acidic residues" evidence="2">
    <location>
        <begin position="1"/>
        <end position="19"/>
    </location>
</feature>
<dbReference type="GO" id="GO:0005737">
    <property type="term" value="C:cytoplasm"/>
    <property type="evidence" value="ECO:0007669"/>
    <property type="project" value="TreeGrafter"/>
</dbReference>
<dbReference type="Gene3D" id="3.20.20.100">
    <property type="entry name" value="NADP-dependent oxidoreductase domain"/>
    <property type="match status" value="1"/>
</dbReference>
<dbReference type="PANTHER" id="PTHR43625:SF40">
    <property type="entry name" value="ALDO-KETO REDUCTASE YAKC [NADP(+)]"/>
    <property type="match status" value="1"/>
</dbReference>
<dbReference type="InterPro" id="IPR050791">
    <property type="entry name" value="Aldo-Keto_reductase"/>
</dbReference>
<dbReference type="AlphaFoldDB" id="A0A2V5H7H6"/>
<evidence type="ECO:0000313" key="4">
    <source>
        <dbReference type="EMBL" id="PYI20245.1"/>
    </source>
</evidence>
<dbReference type="Pfam" id="PF00248">
    <property type="entry name" value="Aldo_ket_red"/>
    <property type="match status" value="1"/>
</dbReference>
<feature type="domain" description="NADP-dependent oxidoreductase" evidence="3">
    <location>
        <begin position="51"/>
        <end position="343"/>
    </location>
</feature>
<dbReference type="EMBL" id="KZ825127">
    <property type="protein sequence ID" value="PYI20245.1"/>
    <property type="molecule type" value="Genomic_DNA"/>
</dbReference>
<gene>
    <name evidence="4" type="ORF">BO99DRAFT_402034</name>
</gene>
<name>A0A2V5H7H6_ASPV1</name>
<dbReference type="OMA" id="LFWRGPE"/>
<keyword evidence="5" id="KW-1185">Reference proteome</keyword>
<accession>A0A2V5H7H6</accession>
<dbReference type="InterPro" id="IPR036812">
    <property type="entry name" value="NAD(P)_OxRdtase_dom_sf"/>
</dbReference>
<dbReference type="Proteomes" id="UP000249829">
    <property type="component" value="Unassembled WGS sequence"/>
</dbReference>
<evidence type="ECO:0000313" key="5">
    <source>
        <dbReference type="Proteomes" id="UP000249829"/>
    </source>
</evidence>